<feature type="compositionally biased region" description="Polar residues" evidence="1">
    <location>
        <begin position="324"/>
        <end position="336"/>
    </location>
</feature>
<feature type="compositionally biased region" description="Basic and acidic residues" evidence="1">
    <location>
        <begin position="172"/>
        <end position="193"/>
    </location>
</feature>
<name>A0A9P7YCJ0_9HELO</name>
<feature type="compositionally biased region" description="Polar residues" evidence="1">
    <location>
        <begin position="406"/>
        <end position="430"/>
    </location>
</feature>
<sequence>MIPSFSRSNTPNARAPSPRVASDASIRPRNRRLNALEDHEQELSTTSGTSTPDAGSRAASPIPAKHPSRGRGAAGRDGNGRTSGGLLAPGPGNRNGLQARSASETSSPIGGVWNTGWMSSAFQQVATSVLGSMAGEDGNSRNGSSQGTGRRRAGSATNSKKSIPAEWGPSEPTDKLQEREIGIGSTREREAAVRAKKTQRILEGRDDENNILDTNGHYKRRTSTDDYRPSSAQDEGDALVYIHHVKPQDTFAGVVLKYNCPKDVFKKANGLWSEGGLQFRKTVVLPVDACTIKGRPCEPPSEGSPYGVDLLAPTPGTEEPPFTNGDTWPPTSTKPETSAERPVDDDHPWAHVRWVLINSSPNSKPVEIGRMSRNALGYFPPRRRKSVSFRSAVSTPRGSLDLGRLSTWSQSSNDPSMSASSTPSRRTSNLGHRPSQPLGSLGSYFPNIRSGTRPRRESVGEAADRLGWMRGPGGVGTLGPKVRKPGPGNDGLNQWANKHIPGLAIDSLPSVSLIGAEQAHFGFSREELAAISEAPNSGSISGSATPGNSQNMGLENAAAAVEGFFRKLVVKGPGTPKLGARADSDLIELLDGAGSDDGRGFEISPGRVRSSTPLGTGREDLDGLIRGRATAGMKGGKGD</sequence>
<keyword evidence="4" id="KW-1185">Reference proteome</keyword>
<feature type="compositionally biased region" description="Gly residues" evidence="1">
    <location>
        <begin position="72"/>
        <end position="83"/>
    </location>
</feature>
<dbReference type="InterPro" id="IPR036779">
    <property type="entry name" value="LysM_dom_sf"/>
</dbReference>
<feature type="region of interest" description="Disordered" evidence="1">
    <location>
        <begin position="594"/>
        <end position="639"/>
    </location>
</feature>
<feature type="region of interest" description="Disordered" evidence="1">
    <location>
        <begin position="296"/>
        <end position="345"/>
    </location>
</feature>
<dbReference type="OrthoDB" id="2192830at2759"/>
<feature type="compositionally biased region" description="Polar residues" evidence="1">
    <location>
        <begin position="388"/>
        <end position="397"/>
    </location>
</feature>
<evidence type="ECO:0000313" key="3">
    <source>
        <dbReference type="EMBL" id="KAG9231214.1"/>
    </source>
</evidence>
<accession>A0A9P7YCJ0</accession>
<feature type="compositionally biased region" description="Polar residues" evidence="1">
    <location>
        <begin position="95"/>
        <end position="108"/>
    </location>
</feature>
<comment type="caution">
    <text evidence="3">The sequence shown here is derived from an EMBL/GenBank/DDBJ whole genome shotgun (WGS) entry which is preliminary data.</text>
</comment>
<feature type="compositionally biased region" description="Polar residues" evidence="1">
    <location>
        <begin position="1"/>
        <end position="12"/>
    </location>
</feature>
<feature type="region of interest" description="Disordered" evidence="1">
    <location>
        <begin position="386"/>
        <end position="456"/>
    </location>
</feature>
<dbReference type="EMBL" id="MU251617">
    <property type="protein sequence ID" value="KAG9231214.1"/>
    <property type="molecule type" value="Genomic_DNA"/>
</dbReference>
<protein>
    <recommendedName>
        <fullName evidence="2">LysM domain-containing protein</fullName>
    </recommendedName>
</protein>
<dbReference type="Gene3D" id="3.10.350.10">
    <property type="entry name" value="LysM domain"/>
    <property type="match status" value="1"/>
</dbReference>
<evidence type="ECO:0000259" key="2">
    <source>
        <dbReference type="PROSITE" id="PS51782"/>
    </source>
</evidence>
<dbReference type="PROSITE" id="PS51782">
    <property type="entry name" value="LYSM"/>
    <property type="match status" value="1"/>
</dbReference>
<evidence type="ECO:0000313" key="4">
    <source>
        <dbReference type="Proteomes" id="UP000824998"/>
    </source>
</evidence>
<proteinExistence type="predicted"/>
<feature type="compositionally biased region" description="Polar residues" evidence="1">
    <location>
        <begin position="43"/>
        <end position="53"/>
    </location>
</feature>
<dbReference type="Proteomes" id="UP000824998">
    <property type="component" value="Unassembled WGS sequence"/>
</dbReference>
<feature type="domain" description="LysM" evidence="2">
    <location>
        <begin position="241"/>
        <end position="285"/>
    </location>
</feature>
<gene>
    <name evidence="3" type="ORF">BJ875DRAFT_470183</name>
</gene>
<evidence type="ECO:0000256" key="1">
    <source>
        <dbReference type="SAM" id="MobiDB-lite"/>
    </source>
</evidence>
<dbReference type="AlphaFoldDB" id="A0A9P7YCJ0"/>
<organism evidence="3 4">
    <name type="scientific">Amylocarpus encephaloides</name>
    <dbReference type="NCBI Taxonomy" id="45428"/>
    <lineage>
        <taxon>Eukaryota</taxon>
        <taxon>Fungi</taxon>
        <taxon>Dikarya</taxon>
        <taxon>Ascomycota</taxon>
        <taxon>Pezizomycotina</taxon>
        <taxon>Leotiomycetes</taxon>
        <taxon>Helotiales</taxon>
        <taxon>Helotiales incertae sedis</taxon>
        <taxon>Amylocarpus</taxon>
    </lineage>
</organism>
<dbReference type="InterPro" id="IPR018392">
    <property type="entry name" value="LysM"/>
</dbReference>
<feature type="region of interest" description="Disordered" evidence="1">
    <location>
        <begin position="1"/>
        <end position="108"/>
    </location>
</feature>
<feature type="region of interest" description="Disordered" evidence="1">
    <location>
        <begin position="132"/>
        <end position="232"/>
    </location>
</feature>
<reference evidence="3" key="1">
    <citation type="journal article" date="2021" name="IMA Fungus">
        <title>Genomic characterization of three marine fungi, including Emericellopsis atlantica sp. nov. with signatures of a generalist lifestyle and marine biomass degradation.</title>
        <authorList>
            <person name="Hagestad O.C."/>
            <person name="Hou L."/>
            <person name="Andersen J.H."/>
            <person name="Hansen E.H."/>
            <person name="Altermark B."/>
            <person name="Li C."/>
            <person name="Kuhnert E."/>
            <person name="Cox R.J."/>
            <person name="Crous P.W."/>
            <person name="Spatafora J.W."/>
            <person name="Lail K."/>
            <person name="Amirebrahimi M."/>
            <person name="Lipzen A."/>
            <person name="Pangilinan J."/>
            <person name="Andreopoulos W."/>
            <person name="Hayes R.D."/>
            <person name="Ng V."/>
            <person name="Grigoriev I.V."/>
            <person name="Jackson S.A."/>
            <person name="Sutton T.D.S."/>
            <person name="Dobson A.D.W."/>
            <person name="Rama T."/>
        </authorList>
    </citation>
    <scope>NUCLEOTIDE SEQUENCE</scope>
    <source>
        <strain evidence="3">TRa018bII</strain>
    </source>
</reference>